<reference evidence="1" key="1">
    <citation type="submission" date="2021-04" db="EMBL/GenBank/DDBJ databases">
        <authorList>
            <consortium name="Wellcome Sanger Institute Data Sharing"/>
        </authorList>
    </citation>
    <scope>NUCLEOTIDE SEQUENCE [LARGE SCALE GENOMIC DNA]</scope>
</reference>
<proteinExistence type="predicted"/>
<name>A0A3Q1HL05_ANATE</name>
<protein>
    <submittedName>
        <fullName evidence="1">Uncharacterized protein</fullName>
    </submittedName>
</protein>
<dbReference type="InParanoid" id="A0A3Q1HL05"/>
<dbReference type="GeneTree" id="ENSGT01030000238405"/>
<accession>A0A3Q1HL05</accession>
<evidence type="ECO:0000313" key="2">
    <source>
        <dbReference type="Proteomes" id="UP000265040"/>
    </source>
</evidence>
<sequence>MALEGDPVTLSCNYSGSKTHCFLPPTVQHVQHGTVQHGTVQHGTVQHGTVQHGTVQHGTVQHGTVQHGTVQHGTVQHGTVHTDNTWWSKGGVHVHSIMRASS</sequence>
<dbReference type="Proteomes" id="UP000265040">
    <property type="component" value="Chromosome 17"/>
</dbReference>
<reference evidence="1" key="2">
    <citation type="submission" date="2025-08" db="UniProtKB">
        <authorList>
            <consortium name="Ensembl"/>
        </authorList>
    </citation>
    <scope>IDENTIFICATION</scope>
</reference>
<organism evidence="1 2">
    <name type="scientific">Anabas testudineus</name>
    <name type="common">Climbing perch</name>
    <name type="synonym">Anthias testudineus</name>
    <dbReference type="NCBI Taxonomy" id="64144"/>
    <lineage>
        <taxon>Eukaryota</taxon>
        <taxon>Metazoa</taxon>
        <taxon>Chordata</taxon>
        <taxon>Craniata</taxon>
        <taxon>Vertebrata</taxon>
        <taxon>Euteleostomi</taxon>
        <taxon>Actinopterygii</taxon>
        <taxon>Neopterygii</taxon>
        <taxon>Teleostei</taxon>
        <taxon>Neoteleostei</taxon>
        <taxon>Acanthomorphata</taxon>
        <taxon>Anabantaria</taxon>
        <taxon>Anabantiformes</taxon>
        <taxon>Anabantoidei</taxon>
        <taxon>Anabantidae</taxon>
        <taxon>Anabas</taxon>
    </lineage>
</organism>
<dbReference type="AlphaFoldDB" id="A0A3Q1HL05"/>
<dbReference type="OrthoDB" id="10071928at2759"/>
<reference evidence="1" key="3">
    <citation type="submission" date="2025-09" db="UniProtKB">
        <authorList>
            <consortium name="Ensembl"/>
        </authorList>
    </citation>
    <scope>IDENTIFICATION</scope>
</reference>
<keyword evidence="2" id="KW-1185">Reference proteome</keyword>
<evidence type="ECO:0000313" key="1">
    <source>
        <dbReference type="Ensembl" id="ENSATEP00000005698.2"/>
    </source>
</evidence>
<dbReference type="Ensembl" id="ENSATET00000005796.2">
    <property type="protein sequence ID" value="ENSATEP00000005698.2"/>
    <property type="gene ID" value="ENSATEG00000004031.2"/>
</dbReference>